<gene>
    <name evidence="4" type="ORF">EIN_296800</name>
</gene>
<dbReference type="OrthoDB" id="17948at2759"/>
<dbReference type="Pfam" id="PF01876">
    <property type="entry name" value="RNase_P_p30"/>
    <property type="match status" value="1"/>
</dbReference>
<evidence type="ECO:0000256" key="2">
    <source>
        <dbReference type="ARBA" id="ARBA00007331"/>
    </source>
</evidence>
<dbReference type="GeneID" id="14885335"/>
<dbReference type="PANTHER" id="PTHR13031:SF0">
    <property type="entry name" value="RIBONUCLEASE P PROTEIN SUBUNIT P30"/>
    <property type="match status" value="1"/>
</dbReference>
<evidence type="ECO:0000313" key="4">
    <source>
        <dbReference type="EMBL" id="ELP86360.1"/>
    </source>
</evidence>
<name>L7FKY7_ENTIV</name>
<dbReference type="PANTHER" id="PTHR13031">
    <property type="entry name" value="RIBONUCLEASE P SUBUNIT P30"/>
    <property type="match status" value="1"/>
</dbReference>
<dbReference type="InterPro" id="IPR016195">
    <property type="entry name" value="Pol/histidinol_Pase-like"/>
</dbReference>
<dbReference type="VEuPathDB" id="AmoebaDB:EIN_296800"/>
<dbReference type="RefSeq" id="XP_004185706.1">
    <property type="nucleotide sequence ID" value="XM_004185658.1"/>
</dbReference>
<evidence type="ECO:0000256" key="1">
    <source>
        <dbReference type="ARBA" id="ARBA00004123"/>
    </source>
</evidence>
<dbReference type="AlphaFoldDB" id="L7FKY7"/>
<keyword evidence="5" id="KW-1185">Reference proteome</keyword>
<dbReference type="InterPro" id="IPR002738">
    <property type="entry name" value="RNase_P_p30"/>
</dbReference>
<dbReference type="SUPFAM" id="SSF89550">
    <property type="entry name" value="PHP domain-like"/>
    <property type="match status" value="1"/>
</dbReference>
<dbReference type="OMA" id="CKHACQT"/>
<organism evidence="4 5">
    <name type="scientific">Entamoeba invadens IP1</name>
    <dbReference type="NCBI Taxonomy" id="370355"/>
    <lineage>
        <taxon>Eukaryota</taxon>
        <taxon>Amoebozoa</taxon>
        <taxon>Evosea</taxon>
        <taxon>Archamoebae</taxon>
        <taxon>Mastigamoebida</taxon>
        <taxon>Entamoebidae</taxon>
        <taxon>Entamoeba</taxon>
    </lineage>
</organism>
<evidence type="ECO:0000313" key="5">
    <source>
        <dbReference type="Proteomes" id="UP000014680"/>
    </source>
</evidence>
<protein>
    <submittedName>
        <fullName evidence="4">Ribonuclease P protein subunit p30, putative</fullName>
    </submittedName>
</protein>
<dbReference type="GO" id="GO:0005655">
    <property type="term" value="C:nucleolar ribonuclease P complex"/>
    <property type="evidence" value="ECO:0007669"/>
    <property type="project" value="TreeGrafter"/>
</dbReference>
<evidence type="ECO:0000256" key="3">
    <source>
        <dbReference type="ARBA" id="ARBA00022694"/>
    </source>
</evidence>
<comment type="subcellular location">
    <subcellularLocation>
        <location evidence="1">Nucleus</location>
    </subcellularLocation>
</comment>
<dbReference type="GO" id="GO:0003723">
    <property type="term" value="F:RNA binding"/>
    <property type="evidence" value="ECO:0007669"/>
    <property type="project" value="TreeGrafter"/>
</dbReference>
<dbReference type="GO" id="GO:0008033">
    <property type="term" value="P:tRNA processing"/>
    <property type="evidence" value="ECO:0007669"/>
    <property type="project" value="UniProtKB-KW"/>
</dbReference>
<proteinExistence type="inferred from homology"/>
<keyword evidence="3" id="KW-0819">tRNA processing</keyword>
<comment type="similarity">
    <text evidence="2">Belongs to the eukaryotic/archaeal RNase P protein component 3 family.</text>
</comment>
<sequence>MCDCCVKYSDKTYPTFCSSHTLDDFRYVVFSVDFKDRYTPQLDKAPKLEPQISISDGFSSLPNHKHLTRANFIVSTSKSISSINTVGVAFELVSVYPENEKAFIECCSSVVADIIIIDPRQDFITNTKALHFALTRGLFFEITEYSLRHSDDQNKTKENLRLFFELIKGRNIILSSGAFTSSELMTPDQLLQFGMSVGLTRGQAFNAVFTNSMRCITRSKRRSPVQCNSFTCVIMA</sequence>
<dbReference type="KEGG" id="eiv:EIN_296800"/>
<dbReference type="Proteomes" id="UP000014680">
    <property type="component" value="Unassembled WGS sequence"/>
</dbReference>
<dbReference type="Gene3D" id="3.20.20.140">
    <property type="entry name" value="Metal-dependent hydrolases"/>
    <property type="match status" value="1"/>
</dbReference>
<reference evidence="4 5" key="1">
    <citation type="submission" date="2012-10" db="EMBL/GenBank/DDBJ databases">
        <authorList>
            <person name="Zafar N."/>
            <person name="Inman J."/>
            <person name="Hall N."/>
            <person name="Lorenzi H."/>
            <person name="Caler E."/>
        </authorList>
    </citation>
    <scope>NUCLEOTIDE SEQUENCE [LARGE SCALE GENOMIC DNA]</scope>
    <source>
        <strain evidence="4 5">IP1</strain>
    </source>
</reference>
<dbReference type="EMBL" id="KB206986">
    <property type="protein sequence ID" value="ELP86360.1"/>
    <property type="molecule type" value="Genomic_DNA"/>
</dbReference>
<accession>L7FKY7</accession>